<proteinExistence type="predicted"/>
<keyword evidence="2" id="KW-1185">Reference proteome</keyword>
<organism evidence="1 2">
    <name type="scientific">Salipiger abyssi</name>
    <dbReference type="NCBI Taxonomy" id="1250539"/>
    <lineage>
        <taxon>Bacteria</taxon>
        <taxon>Pseudomonadati</taxon>
        <taxon>Pseudomonadota</taxon>
        <taxon>Alphaproteobacteria</taxon>
        <taxon>Rhodobacterales</taxon>
        <taxon>Roseobacteraceae</taxon>
        <taxon>Salipiger</taxon>
    </lineage>
</organism>
<dbReference type="EMBL" id="CP015093">
    <property type="protein sequence ID" value="APZ54403.1"/>
    <property type="molecule type" value="Genomic_DNA"/>
</dbReference>
<name>A0A1P8UYE0_9RHOB</name>
<dbReference type="KEGG" id="paby:Ga0080574_TMP4069"/>
<reference evidence="1 2" key="1">
    <citation type="submission" date="2016-04" db="EMBL/GenBank/DDBJ databases">
        <title>Deep-sea bacteria in the southern Pacific.</title>
        <authorList>
            <person name="Tang K."/>
        </authorList>
    </citation>
    <scope>NUCLEOTIDE SEQUENCE [LARGE SCALE GENOMIC DNA]</scope>
    <source>
        <strain evidence="1 2">JLT2014</strain>
    </source>
</reference>
<evidence type="ECO:0000313" key="2">
    <source>
        <dbReference type="Proteomes" id="UP000187059"/>
    </source>
</evidence>
<dbReference type="AlphaFoldDB" id="A0A1P8UYE0"/>
<accession>A0A1P8UYE0</accession>
<sequence length="53" mass="5578">MGGIGARAGVHQDAVEGAQIVHRGDVAVKTGIRKIAAFEDGDVYSHNAPHQNR</sequence>
<evidence type="ECO:0000313" key="1">
    <source>
        <dbReference type="EMBL" id="APZ54403.1"/>
    </source>
</evidence>
<dbReference type="STRING" id="1250539.Ga0080574_TMP4069"/>
<dbReference type="Proteomes" id="UP000187059">
    <property type="component" value="Chromosome"/>
</dbReference>
<gene>
    <name evidence="1" type="ORF">Ga0080574_TMP4069</name>
</gene>
<protein>
    <submittedName>
        <fullName evidence="1">Uncharacterized protein</fullName>
    </submittedName>
</protein>